<evidence type="ECO:0000313" key="11">
    <source>
        <dbReference type="Proteomes" id="UP001469553"/>
    </source>
</evidence>
<dbReference type="InterPro" id="IPR052221">
    <property type="entry name" value="SLC35F_Transporter"/>
</dbReference>
<dbReference type="PANTHER" id="PTHR14233:SF12">
    <property type="entry name" value="SOLUTE CARRIER FAMILY 35 MEMBER F2"/>
    <property type="match status" value="1"/>
</dbReference>
<reference evidence="10 11" key="1">
    <citation type="submission" date="2021-06" db="EMBL/GenBank/DDBJ databases">
        <authorList>
            <person name="Palmer J.M."/>
        </authorList>
    </citation>
    <scope>NUCLEOTIDE SEQUENCE [LARGE SCALE GENOMIC DNA]</scope>
    <source>
        <strain evidence="10 11">AS_MEX2019</strain>
        <tissue evidence="10">Muscle</tissue>
    </source>
</reference>
<accession>A0ABV1A6M0</accession>
<evidence type="ECO:0000256" key="2">
    <source>
        <dbReference type="ARBA" id="ARBA00007863"/>
    </source>
</evidence>
<comment type="similarity">
    <text evidence="2">Belongs to the SLC35F solute transporter family.</text>
</comment>
<evidence type="ECO:0000256" key="3">
    <source>
        <dbReference type="ARBA" id="ARBA00022448"/>
    </source>
</evidence>
<feature type="transmembrane region" description="Helical" evidence="9">
    <location>
        <begin position="259"/>
        <end position="279"/>
    </location>
</feature>
<feature type="transmembrane region" description="Helical" evidence="9">
    <location>
        <begin position="163"/>
        <end position="183"/>
    </location>
</feature>
<dbReference type="SUPFAM" id="SSF103481">
    <property type="entry name" value="Multidrug resistance efflux transporter EmrE"/>
    <property type="match status" value="1"/>
</dbReference>
<comment type="function">
    <text evidence="7">Putative solute transporter.</text>
</comment>
<evidence type="ECO:0000256" key="6">
    <source>
        <dbReference type="ARBA" id="ARBA00023136"/>
    </source>
</evidence>
<keyword evidence="11" id="KW-1185">Reference proteome</keyword>
<evidence type="ECO:0000256" key="9">
    <source>
        <dbReference type="SAM" id="Phobius"/>
    </source>
</evidence>
<feature type="transmembrane region" description="Helical" evidence="9">
    <location>
        <begin position="137"/>
        <end position="156"/>
    </location>
</feature>
<evidence type="ECO:0000256" key="7">
    <source>
        <dbReference type="ARBA" id="ARBA00037727"/>
    </source>
</evidence>
<feature type="region of interest" description="Disordered" evidence="8">
    <location>
        <begin position="345"/>
        <end position="421"/>
    </location>
</feature>
<evidence type="ECO:0000256" key="8">
    <source>
        <dbReference type="SAM" id="MobiDB-lite"/>
    </source>
</evidence>
<dbReference type="InterPro" id="IPR037185">
    <property type="entry name" value="EmrE-like"/>
</dbReference>
<organism evidence="10 11">
    <name type="scientific">Ameca splendens</name>
    <dbReference type="NCBI Taxonomy" id="208324"/>
    <lineage>
        <taxon>Eukaryota</taxon>
        <taxon>Metazoa</taxon>
        <taxon>Chordata</taxon>
        <taxon>Craniata</taxon>
        <taxon>Vertebrata</taxon>
        <taxon>Euteleostomi</taxon>
        <taxon>Actinopterygii</taxon>
        <taxon>Neopterygii</taxon>
        <taxon>Teleostei</taxon>
        <taxon>Neoteleostei</taxon>
        <taxon>Acanthomorphata</taxon>
        <taxon>Ovalentaria</taxon>
        <taxon>Atherinomorphae</taxon>
        <taxon>Cyprinodontiformes</taxon>
        <taxon>Goodeidae</taxon>
        <taxon>Ameca</taxon>
    </lineage>
</organism>
<keyword evidence="3" id="KW-0813">Transport</keyword>
<evidence type="ECO:0008006" key="12">
    <source>
        <dbReference type="Google" id="ProtNLM"/>
    </source>
</evidence>
<dbReference type="PANTHER" id="PTHR14233">
    <property type="entry name" value="DUF914-RELATED"/>
    <property type="match status" value="1"/>
</dbReference>
<evidence type="ECO:0000256" key="4">
    <source>
        <dbReference type="ARBA" id="ARBA00022692"/>
    </source>
</evidence>
<feature type="transmembrane region" description="Helical" evidence="9">
    <location>
        <begin position="316"/>
        <end position="335"/>
    </location>
</feature>
<feature type="transmembrane region" description="Helical" evidence="9">
    <location>
        <begin position="77"/>
        <end position="96"/>
    </location>
</feature>
<evidence type="ECO:0000313" key="10">
    <source>
        <dbReference type="EMBL" id="MEQ2313896.1"/>
    </source>
</evidence>
<dbReference type="Pfam" id="PF06027">
    <property type="entry name" value="SLC35F"/>
    <property type="match status" value="1"/>
</dbReference>
<dbReference type="EMBL" id="JAHRIP010084958">
    <property type="protein sequence ID" value="MEQ2313896.1"/>
    <property type="molecule type" value="Genomic_DNA"/>
</dbReference>
<keyword evidence="6 9" id="KW-0472">Membrane</keyword>
<protein>
    <recommendedName>
        <fullName evidence="12">Solute carrier family 35 member F2-like</fullName>
    </recommendedName>
</protein>
<evidence type="ECO:0000256" key="1">
    <source>
        <dbReference type="ARBA" id="ARBA00004141"/>
    </source>
</evidence>
<proteinExistence type="inferred from homology"/>
<feature type="compositionally biased region" description="Basic and acidic residues" evidence="8">
    <location>
        <begin position="390"/>
        <end position="421"/>
    </location>
</feature>
<feature type="transmembrane region" description="Helical" evidence="9">
    <location>
        <begin position="226"/>
        <end position="247"/>
    </location>
</feature>
<sequence>MASKQSEEPCGDMSSEDQRGGFLVRFREFKPKEVLTWQLAKTLAMGQGLAGLICGTAVTSQYLATEFHLNTPMLQSFLNYMLLCITYTIMLFCRRGDGNILQILKRRWWKYLLLALVDVEANYTVVKAYQYTTLTSVQLLDCFVIPVLMVLSWWILKTRYRLIHYVAVGICLLGVGAMVGADLLARRDQGSTSNILLGDGLVLLSAALYAVSNVSQEYTVKNLSRVEFLGMIGLFGSIISTVQMVILERNEVSAIIWSWQVGLLFSAYAFCMYALYSFMPIVMKLSSATSVNLSLLTADIFSLFLGIFLFQYSFSGLYLVSLVVILVGFITFNAVPTPTIPTAPSISSSSSSNCEEGFYENPGATENDVTREDAPVGIPIEVEEEDEEQQVDKTTRKASDLSRRLGEETDEDRIVEHSTQM</sequence>
<dbReference type="InterPro" id="IPR009262">
    <property type="entry name" value="SLC35_F1/F2/F6"/>
</dbReference>
<keyword evidence="4 9" id="KW-0812">Transmembrane</keyword>
<feature type="transmembrane region" description="Helical" evidence="9">
    <location>
        <begin position="291"/>
        <end position="310"/>
    </location>
</feature>
<feature type="transmembrane region" description="Helical" evidence="9">
    <location>
        <begin position="195"/>
        <end position="214"/>
    </location>
</feature>
<comment type="caution">
    <text evidence="10">The sequence shown here is derived from an EMBL/GenBank/DDBJ whole genome shotgun (WGS) entry which is preliminary data.</text>
</comment>
<gene>
    <name evidence="10" type="ORF">AMECASPLE_006564</name>
</gene>
<comment type="subcellular location">
    <subcellularLocation>
        <location evidence="1">Membrane</location>
        <topology evidence="1">Multi-pass membrane protein</topology>
    </subcellularLocation>
</comment>
<keyword evidence="5 9" id="KW-1133">Transmembrane helix</keyword>
<evidence type="ECO:0000256" key="5">
    <source>
        <dbReference type="ARBA" id="ARBA00022989"/>
    </source>
</evidence>
<name>A0ABV1A6M0_9TELE</name>
<dbReference type="Proteomes" id="UP001469553">
    <property type="component" value="Unassembled WGS sequence"/>
</dbReference>